<reference evidence="2 3" key="1">
    <citation type="submission" date="2016-10" db="EMBL/GenBank/DDBJ databases">
        <authorList>
            <person name="de Groot N.N."/>
        </authorList>
    </citation>
    <scope>NUCLEOTIDE SEQUENCE [LARGE SCALE GENOMIC DNA]</scope>
    <source>
        <strain evidence="2 3">Nm110</strain>
    </source>
</reference>
<proteinExistence type="predicted"/>
<accession>A0A1H2YXA3</accession>
<protein>
    <submittedName>
        <fullName evidence="2">Restriction system protein</fullName>
    </submittedName>
</protein>
<dbReference type="EMBL" id="FNNH01000060">
    <property type="protein sequence ID" value="SDX09766.1"/>
    <property type="molecule type" value="Genomic_DNA"/>
</dbReference>
<dbReference type="AlphaFoldDB" id="A0A1H2YXA3"/>
<evidence type="ECO:0000313" key="3">
    <source>
        <dbReference type="Proteomes" id="UP000183454"/>
    </source>
</evidence>
<evidence type="ECO:0000259" key="1">
    <source>
        <dbReference type="Pfam" id="PF14338"/>
    </source>
</evidence>
<sequence length="71" mass="8137">MTIPDYQTCMLPLLKYIKDGKEYLVRKAIDSLANHFQLTPAERPKLLPSGQQAIFHNRVGWTKSYLNVSST</sequence>
<feature type="domain" description="Restriction system protein Mrr-like N-terminal" evidence="1">
    <location>
        <begin position="6"/>
        <end position="67"/>
    </location>
</feature>
<dbReference type="InterPro" id="IPR025745">
    <property type="entry name" value="Mrr-like_N_dom"/>
</dbReference>
<name>A0A1H2YXA3_9PROT</name>
<gene>
    <name evidence="2" type="ORF">SAMN05421882_106014</name>
</gene>
<evidence type="ECO:0000313" key="2">
    <source>
        <dbReference type="EMBL" id="SDX09766.1"/>
    </source>
</evidence>
<dbReference type="Proteomes" id="UP000183454">
    <property type="component" value="Unassembled WGS sequence"/>
</dbReference>
<organism evidence="2 3">
    <name type="scientific">Nitrosomonas communis</name>
    <dbReference type="NCBI Taxonomy" id="44574"/>
    <lineage>
        <taxon>Bacteria</taxon>
        <taxon>Pseudomonadati</taxon>
        <taxon>Pseudomonadota</taxon>
        <taxon>Betaproteobacteria</taxon>
        <taxon>Nitrosomonadales</taxon>
        <taxon>Nitrosomonadaceae</taxon>
        <taxon>Nitrosomonas</taxon>
    </lineage>
</organism>
<dbReference type="RefSeq" id="WP_074668078.1">
    <property type="nucleotide sequence ID" value="NZ_FNNH01000060.1"/>
</dbReference>
<dbReference type="Pfam" id="PF14338">
    <property type="entry name" value="Mrr_N"/>
    <property type="match status" value="1"/>
</dbReference>